<organism evidence="4">
    <name type="scientific">Timema douglasi</name>
    <name type="common">Walking stick</name>
    <dbReference type="NCBI Taxonomy" id="61478"/>
    <lineage>
        <taxon>Eukaryota</taxon>
        <taxon>Metazoa</taxon>
        <taxon>Ecdysozoa</taxon>
        <taxon>Arthropoda</taxon>
        <taxon>Hexapoda</taxon>
        <taxon>Insecta</taxon>
        <taxon>Pterygota</taxon>
        <taxon>Neoptera</taxon>
        <taxon>Polyneoptera</taxon>
        <taxon>Phasmatodea</taxon>
        <taxon>Timematodea</taxon>
        <taxon>Timematoidea</taxon>
        <taxon>Timematidae</taxon>
        <taxon>Timema</taxon>
    </lineage>
</organism>
<dbReference type="PANTHER" id="PTHR46455:SF6">
    <property type="entry name" value="RE22408P-RELATED"/>
    <property type="match status" value="1"/>
</dbReference>
<dbReference type="InterPro" id="IPR001878">
    <property type="entry name" value="Znf_CCHC"/>
</dbReference>
<dbReference type="EMBL" id="OA569780">
    <property type="protein sequence ID" value="CAD7202769.1"/>
    <property type="molecule type" value="Genomic_DNA"/>
</dbReference>
<dbReference type="AlphaFoldDB" id="A0A7R8VTH2"/>
<accession>A0A7R8VTH2</accession>
<evidence type="ECO:0000256" key="2">
    <source>
        <dbReference type="SAM" id="MobiDB-lite"/>
    </source>
</evidence>
<proteinExistence type="predicted"/>
<dbReference type="InterPro" id="IPR053010">
    <property type="entry name" value="SET_SmydA-8"/>
</dbReference>
<dbReference type="InterPro" id="IPR046341">
    <property type="entry name" value="SET_dom_sf"/>
</dbReference>
<dbReference type="Gene3D" id="2.170.270.10">
    <property type="entry name" value="SET domain"/>
    <property type="match status" value="2"/>
</dbReference>
<dbReference type="InterPro" id="IPR001969">
    <property type="entry name" value="Aspartic_peptidase_AS"/>
</dbReference>
<dbReference type="GO" id="GO:0004190">
    <property type="term" value="F:aspartic-type endopeptidase activity"/>
    <property type="evidence" value="ECO:0007669"/>
    <property type="project" value="InterPro"/>
</dbReference>
<gene>
    <name evidence="4" type="ORF">TDIB3V08_LOCUS8949</name>
</gene>
<dbReference type="GO" id="GO:0006508">
    <property type="term" value="P:proteolysis"/>
    <property type="evidence" value="ECO:0007669"/>
    <property type="project" value="InterPro"/>
</dbReference>
<evidence type="ECO:0000313" key="4">
    <source>
        <dbReference type="EMBL" id="CAD7202769.1"/>
    </source>
</evidence>
<evidence type="ECO:0000259" key="3">
    <source>
        <dbReference type="PROSITE" id="PS50158"/>
    </source>
</evidence>
<name>A0A7R8VTH2_TIMDO</name>
<dbReference type="Gene3D" id="1.10.220.160">
    <property type="match status" value="1"/>
</dbReference>
<dbReference type="Gene3D" id="6.10.140.2220">
    <property type="match status" value="1"/>
</dbReference>
<feature type="domain" description="CCHC-type" evidence="3">
    <location>
        <begin position="489"/>
        <end position="503"/>
    </location>
</feature>
<keyword evidence="1" id="KW-0479">Metal-binding</keyword>
<evidence type="ECO:0000256" key="1">
    <source>
        <dbReference type="PROSITE-ProRule" id="PRU00047"/>
    </source>
</evidence>
<keyword evidence="1" id="KW-0863">Zinc-finger</keyword>
<keyword evidence="1" id="KW-0862">Zinc</keyword>
<feature type="region of interest" description="Disordered" evidence="2">
    <location>
        <begin position="190"/>
        <end position="211"/>
    </location>
</feature>
<dbReference type="GO" id="GO:0003676">
    <property type="term" value="F:nucleic acid binding"/>
    <property type="evidence" value="ECO:0007669"/>
    <property type="project" value="InterPro"/>
</dbReference>
<dbReference type="CDD" id="cd20071">
    <property type="entry name" value="SET_SMYD"/>
    <property type="match status" value="1"/>
</dbReference>
<dbReference type="PANTHER" id="PTHR46455">
    <property type="entry name" value="SET AND MYND DOMAIN CONTAINING, ARTHROPOD-SPECIFIC, MEMBER 4, ISOFORM A"/>
    <property type="match status" value="1"/>
</dbReference>
<dbReference type="PROSITE" id="PS50158">
    <property type="entry name" value="ZF_CCHC"/>
    <property type="match status" value="1"/>
</dbReference>
<dbReference type="GO" id="GO:0008270">
    <property type="term" value="F:zinc ion binding"/>
    <property type="evidence" value="ECO:0007669"/>
    <property type="project" value="UniProtKB-KW"/>
</dbReference>
<dbReference type="SUPFAM" id="SSF82199">
    <property type="entry name" value="SET domain"/>
    <property type="match status" value="1"/>
</dbReference>
<protein>
    <recommendedName>
        <fullName evidence="3">CCHC-type domain-containing protein</fullName>
    </recommendedName>
</protein>
<sequence>MAGLHDERTIGQHRDKLDILKRRVVRWIFGPVEDGGEWRQRTNGEVYSAIGGINITNILRSQWAGHVVRMPEDAICCWHLENMKTMDITRKKENNSDNSACKVERSEVLGRYLVAARDIKAGEVVIQERPLVVGPRGDSLPMCLACYRPLPLQGPRPRCSKCRIVPLCSTQCETSQLLPDQEHYFNPLPNFTPSQTSPPPNDNLLPHSTPPHPPTFEEDHVVRNLGDRNYTEDILLGETTSVQICPRRLKKNFSNQPSALMQEERKRRESSKSQLESIQLWGGDHTVAECDALRTLKTSSHLMDDSQVLLPLRCLLLRRSADPHDSTKWQHFLSLETHLETRRHTAVWWSHQAHVDKPAACYPNVNSEAWDELSRDRFLAALGSDIRLRVRQERPKTLETAVSLALELEAIGQVEAADQVCRVSVDDELLQPIKTSDACVVTQEHHKMEQMMNMVMQTIDAVHDVCESLKNVAGTIQTTKQCQRGREIKCYQCGELGHVRAKCGSVDPYSAVFVEGKLWDEPIDLLIDTGAAVSLIDEKVWQRASNGKLQPTNRNKCDVLLSKGIMRVGEGEVPLNKTQGETQPGVCRVTLKETIVIPSGHEVVLQAAVSADMGMGVLETNSHLSEKHGIFAARVVVSSKDKAIPDADEAIGHIAQLKREEKERPTACEASSRGESYMSLWAQWKRLEHENISAKHIGCKKMCTTGSAWVVPIRCSLPHPTRITQAETDDCTFQPAEAMQFGPKGTTIRNRQPLKDIGAVQPEDDPELVQRVCGVLDVNSFEVRAPGLPSHAEHLRLRAVYMQAALMAHHCIANTHLAVDDNFIITVHASVHISQGQPIFFNYTSPLQGTCERREHLHEGKYFDCTCSRCRDPTELGTYMSSLKCVKCRGKGLVSPVDALKENSPWECNQCGHYYSPLVVHSATARGKDLLEDIDKSTSYTSCT</sequence>
<dbReference type="PROSITE" id="PS00141">
    <property type="entry name" value="ASP_PROTEASE"/>
    <property type="match status" value="1"/>
</dbReference>
<reference evidence="4" key="1">
    <citation type="submission" date="2020-11" db="EMBL/GenBank/DDBJ databases">
        <authorList>
            <person name="Tran Van P."/>
        </authorList>
    </citation>
    <scope>NUCLEOTIDE SEQUENCE</scope>
</reference>